<reference evidence="3 4" key="1">
    <citation type="journal article" date="2012" name="Science">
        <title>The Paleozoic origin of enzymatic lignin decomposition reconstructed from 31 fungal genomes.</title>
        <authorList>
            <person name="Floudas D."/>
            <person name="Binder M."/>
            <person name="Riley R."/>
            <person name="Barry K."/>
            <person name="Blanchette R.A."/>
            <person name="Henrissat B."/>
            <person name="Martinez A.T."/>
            <person name="Otillar R."/>
            <person name="Spatafora J.W."/>
            <person name="Yadav J.S."/>
            <person name="Aerts A."/>
            <person name="Benoit I."/>
            <person name="Boyd A."/>
            <person name="Carlson A."/>
            <person name="Copeland A."/>
            <person name="Coutinho P.M."/>
            <person name="de Vries R.P."/>
            <person name="Ferreira P."/>
            <person name="Findley K."/>
            <person name="Foster B."/>
            <person name="Gaskell J."/>
            <person name="Glotzer D."/>
            <person name="Gorecki P."/>
            <person name="Heitman J."/>
            <person name="Hesse C."/>
            <person name="Hori C."/>
            <person name="Igarashi K."/>
            <person name="Jurgens J.A."/>
            <person name="Kallen N."/>
            <person name="Kersten P."/>
            <person name="Kohler A."/>
            <person name="Kuees U."/>
            <person name="Kumar T.K.A."/>
            <person name="Kuo A."/>
            <person name="LaButti K."/>
            <person name="Larrondo L.F."/>
            <person name="Lindquist E."/>
            <person name="Ling A."/>
            <person name="Lombard V."/>
            <person name="Lucas S."/>
            <person name="Lundell T."/>
            <person name="Martin R."/>
            <person name="McLaughlin D.J."/>
            <person name="Morgenstern I."/>
            <person name="Morin E."/>
            <person name="Murat C."/>
            <person name="Nagy L.G."/>
            <person name="Nolan M."/>
            <person name="Ohm R.A."/>
            <person name="Patyshakuliyeva A."/>
            <person name="Rokas A."/>
            <person name="Ruiz-Duenas F.J."/>
            <person name="Sabat G."/>
            <person name="Salamov A."/>
            <person name="Samejima M."/>
            <person name="Schmutz J."/>
            <person name="Slot J.C."/>
            <person name="St John F."/>
            <person name="Stenlid J."/>
            <person name="Sun H."/>
            <person name="Sun S."/>
            <person name="Syed K."/>
            <person name="Tsang A."/>
            <person name="Wiebenga A."/>
            <person name="Young D."/>
            <person name="Pisabarro A."/>
            <person name="Eastwood D.C."/>
            <person name="Martin F."/>
            <person name="Cullen D."/>
            <person name="Grigoriev I.V."/>
            <person name="Hibbett D.S."/>
        </authorList>
    </citation>
    <scope>NUCLEOTIDE SEQUENCE [LARGE SCALE GENOMIC DNA]</scope>
    <source>
        <strain evidence="3 4">DJM-731 SS1</strain>
    </source>
</reference>
<dbReference type="Proteomes" id="UP000030653">
    <property type="component" value="Unassembled WGS sequence"/>
</dbReference>
<sequence>MVNEERITHPPDPDQGPVLPTIHSMHSPAGEHLPAPHEEECAARLVCSILEVKPQQWMLPPFALAGWDTRDEWCSNIIQALSTITHYVVTPDEVQNYGHWQYTGYCSLCIIGVILLALESMQQITKVLVMHNPVFWGMFLMVLIVAKKEGISITNIILSMVAELATKGIKMKADVGASE</sequence>
<dbReference type="RefSeq" id="XP_040628064.1">
    <property type="nucleotide sequence ID" value="XM_040768663.1"/>
</dbReference>
<feature type="transmembrane region" description="Helical" evidence="2">
    <location>
        <begin position="127"/>
        <end position="146"/>
    </location>
</feature>
<evidence type="ECO:0000256" key="1">
    <source>
        <dbReference type="SAM" id="MobiDB-lite"/>
    </source>
</evidence>
<feature type="transmembrane region" description="Helical" evidence="2">
    <location>
        <begin position="100"/>
        <end position="118"/>
    </location>
</feature>
<dbReference type="HOGENOM" id="CLU_1503387_0_0_1"/>
<keyword evidence="4" id="KW-1185">Reference proteome</keyword>
<evidence type="ECO:0000256" key="2">
    <source>
        <dbReference type="SAM" id="Phobius"/>
    </source>
</evidence>
<protein>
    <submittedName>
        <fullName evidence="3">Uncharacterized protein</fullName>
    </submittedName>
</protein>
<gene>
    <name evidence="3" type="ORF">DACRYDRAFT_108497</name>
</gene>
<evidence type="ECO:0000313" key="4">
    <source>
        <dbReference type="Proteomes" id="UP000030653"/>
    </source>
</evidence>
<dbReference type="GeneID" id="63683725"/>
<dbReference type="AlphaFoldDB" id="M5G5U5"/>
<keyword evidence="2" id="KW-1133">Transmembrane helix</keyword>
<feature type="compositionally biased region" description="Basic and acidic residues" evidence="1">
    <location>
        <begin position="1"/>
        <end position="12"/>
    </location>
</feature>
<name>M5G5U5_DACPD</name>
<proteinExistence type="predicted"/>
<accession>M5G5U5</accession>
<feature type="region of interest" description="Disordered" evidence="1">
    <location>
        <begin position="1"/>
        <end position="23"/>
    </location>
</feature>
<keyword evidence="2" id="KW-0812">Transmembrane</keyword>
<dbReference type="EMBL" id="JH795865">
    <property type="protein sequence ID" value="EJU01167.1"/>
    <property type="molecule type" value="Genomic_DNA"/>
</dbReference>
<keyword evidence="2" id="KW-0472">Membrane</keyword>
<evidence type="ECO:0000313" key="3">
    <source>
        <dbReference type="EMBL" id="EJU01167.1"/>
    </source>
</evidence>
<organism evidence="3 4">
    <name type="scientific">Dacryopinax primogenitus (strain DJM 731)</name>
    <name type="common">Brown rot fungus</name>
    <dbReference type="NCBI Taxonomy" id="1858805"/>
    <lineage>
        <taxon>Eukaryota</taxon>
        <taxon>Fungi</taxon>
        <taxon>Dikarya</taxon>
        <taxon>Basidiomycota</taxon>
        <taxon>Agaricomycotina</taxon>
        <taxon>Dacrymycetes</taxon>
        <taxon>Dacrymycetales</taxon>
        <taxon>Dacrymycetaceae</taxon>
        <taxon>Dacryopinax</taxon>
    </lineage>
</organism>